<dbReference type="InterPro" id="IPR008552">
    <property type="entry name" value="DUF834"/>
</dbReference>
<name>Q6Z5P8_ORYSJ</name>
<evidence type="ECO:0000256" key="1">
    <source>
        <dbReference type="SAM" id="MobiDB-lite"/>
    </source>
</evidence>
<feature type="domain" description="DUF834" evidence="2">
    <location>
        <begin position="48"/>
        <end position="101"/>
    </location>
</feature>
<dbReference type="EMBL" id="AP005104">
    <property type="protein sequence ID" value="BAC83743.1"/>
    <property type="molecule type" value="Genomic_DNA"/>
</dbReference>
<proteinExistence type="predicted"/>
<dbReference type="Pfam" id="PF05754">
    <property type="entry name" value="DUF834"/>
    <property type="match status" value="1"/>
</dbReference>
<gene>
    <name evidence="3" type="primary">OSJNBa0042E08.32</name>
</gene>
<evidence type="ECO:0000313" key="4">
    <source>
        <dbReference type="Proteomes" id="UP000000763"/>
    </source>
</evidence>
<accession>Q6Z5P8</accession>
<sequence length="113" mass="12109">MTSSPAMARDDATTGDRGLGWAIREHPREEDDDVNSPAQETTTDDDERRPATRSDGGSARVNVDDSALTVFSGCEGADGVLLFLTNPVVATEGGGDGYSGGAARLERRRRRRR</sequence>
<evidence type="ECO:0000259" key="2">
    <source>
        <dbReference type="Pfam" id="PF05754"/>
    </source>
</evidence>
<dbReference type="AlphaFoldDB" id="Q6Z5P8"/>
<protein>
    <recommendedName>
        <fullName evidence="2">DUF834 domain-containing protein</fullName>
    </recommendedName>
</protein>
<reference evidence="4" key="2">
    <citation type="journal article" date="2008" name="Nucleic Acids Res.">
        <title>The rice annotation project database (RAP-DB): 2008 update.</title>
        <authorList>
            <consortium name="The rice annotation project (RAP)"/>
        </authorList>
    </citation>
    <scope>GENOME REANNOTATION</scope>
    <source>
        <strain evidence="4">cv. Nipponbare</strain>
    </source>
</reference>
<evidence type="ECO:0000313" key="3">
    <source>
        <dbReference type="EMBL" id="BAC83743.1"/>
    </source>
</evidence>
<dbReference type="Proteomes" id="UP000000763">
    <property type="component" value="Chromosome 7"/>
</dbReference>
<reference evidence="4" key="1">
    <citation type="journal article" date="2005" name="Nature">
        <title>The map-based sequence of the rice genome.</title>
        <authorList>
            <consortium name="International rice genome sequencing project (IRGSP)"/>
            <person name="Matsumoto T."/>
            <person name="Wu J."/>
            <person name="Kanamori H."/>
            <person name="Katayose Y."/>
            <person name="Fujisawa M."/>
            <person name="Namiki N."/>
            <person name="Mizuno H."/>
            <person name="Yamamoto K."/>
            <person name="Antonio B.A."/>
            <person name="Baba T."/>
            <person name="Sakata K."/>
            <person name="Nagamura Y."/>
            <person name="Aoki H."/>
            <person name="Arikawa K."/>
            <person name="Arita K."/>
            <person name="Bito T."/>
            <person name="Chiden Y."/>
            <person name="Fujitsuka N."/>
            <person name="Fukunaka R."/>
            <person name="Hamada M."/>
            <person name="Harada C."/>
            <person name="Hayashi A."/>
            <person name="Hijishita S."/>
            <person name="Honda M."/>
            <person name="Hosokawa S."/>
            <person name="Ichikawa Y."/>
            <person name="Idonuma A."/>
            <person name="Iijima M."/>
            <person name="Ikeda M."/>
            <person name="Ikeno M."/>
            <person name="Ito K."/>
            <person name="Ito S."/>
            <person name="Ito T."/>
            <person name="Ito Y."/>
            <person name="Ito Y."/>
            <person name="Iwabuchi A."/>
            <person name="Kamiya K."/>
            <person name="Karasawa W."/>
            <person name="Kurita K."/>
            <person name="Katagiri S."/>
            <person name="Kikuta A."/>
            <person name="Kobayashi H."/>
            <person name="Kobayashi N."/>
            <person name="Machita K."/>
            <person name="Maehara T."/>
            <person name="Masukawa M."/>
            <person name="Mizubayashi T."/>
            <person name="Mukai Y."/>
            <person name="Nagasaki H."/>
            <person name="Nagata Y."/>
            <person name="Naito S."/>
            <person name="Nakashima M."/>
            <person name="Nakama Y."/>
            <person name="Nakamichi Y."/>
            <person name="Nakamura M."/>
            <person name="Meguro A."/>
            <person name="Negishi M."/>
            <person name="Ohta I."/>
            <person name="Ohta T."/>
            <person name="Okamoto M."/>
            <person name="Ono N."/>
            <person name="Saji S."/>
            <person name="Sakaguchi M."/>
            <person name="Sakai K."/>
            <person name="Shibata M."/>
            <person name="Shimokawa T."/>
            <person name="Song J."/>
            <person name="Takazaki Y."/>
            <person name="Terasawa K."/>
            <person name="Tsugane M."/>
            <person name="Tsuji K."/>
            <person name="Ueda S."/>
            <person name="Waki K."/>
            <person name="Yamagata H."/>
            <person name="Yamamoto M."/>
            <person name="Yamamoto S."/>
            <person name="Yamane H."/>
            <person name="Yoshiki S."/>
            <person name="Yoshihara R."/>
            <person name="Yukawa K."/>
            <person name="Zhong H."/>
            <person name="Yano M."/>
            <person name="Yuan Q."/>
            <person name="Ouyang S."/>
            <person name="Liu J."/>
            <person name="Jones K.M."/>
            <person name="Gansberger K."/>
            <person name="Moffat K."/>
            <person name="Hill J."/>
            <person name="Bera J."/>
            <person name="Fadrosh D."/>
            <person name="Jin S."/>
            <person name="Johri S."/>
            <person name="Kim M."/>
            <person name="Overton L."/>
            <person name="Reardon M."/>
            <person name="Tsitrin T."/>
            <person name="Vuong H."/>
            <person name="Weaver B."/>
            <person name="Ciecko A."/>
            <person name="Tallon L."/>
            <person name="Jackson J."/>
            <person name="Pai G."/>
            <person name="Aken S.V."/>
            <person name="Utterback T."/>
            <person name="Reidmuller S."/>
            <person name="Feldblyum T."/>
            <person name="Hsiao J."/>
            <person name="Zismann V."/>
            <person name="Iobst S."/>
            <person name="de Vazeille A.R."/>
            <person name="Buell C.R."/>
            <person name="Ying K."/>
            <person name="Li Y."/>
            <person name="Lu T."/>
            <person name="Huang Y."/>
            <person name="Zhao Q."/>
            <person name="Feng Q."/>
            <person name="Zhang L."/>
            <person name="Zhu J."/>
            <person name="Weng Q."/>
            <person name="Mu J."/>
            <person name="Lu Y."/>
            <person name="Fan D."/>
            <person name="Liu Y."/>
            <person name="Guan J."/>
            <person name="Zhang Y."/>
            <person name="Yu S."/>
            <person name="Liu X."/>
            <person name="Zhang Y."/>
            <person name="Hong G."/>
            <person name="Han B."/>
            <person name="Choisne N."/>
            <person name="Demange N."/>
            <person name="Orjeda G."/>
            <person name="Samain S."/>
            <person name="Cattolico L."/>
            <person name="Pelletier E."/>
            <person name="Couloux A."/>
            <person name="Segurens B."/>
            <person name="Wincker P."/>
            <person name="D'Hont A."/>
            <person name="Scarpelli C."/>
            <person name="Weissenbach J."/>
            <person name="Salanoubat M."/>
            <person name="Quetier F."/>
            <person name="Yu Y."/>
            <person name="Kim H.R."/>
            <person name="Rambo T."/>
            <person name="Currie J."/>
            <person name="Collura K."/>
            <person name="Luo M."/>
            <person name="Yang T."/>
            <person name="Ammiraju J.S.S."/>
            <person name="Engler F."/>
            <person name="Soderlund C."/>
            <person name="Wing R.A."/>
            <person name="Palmer L.E."/>
            <person name="de la Bastide M."/>
            <person name="Spiegel L."/>
            <person name="Nascimento L."/>
            <person name="Zutavern T."/>
            <person name="O'Shaughnessy A."/>
            <person name="Dike S."/>
            <person name="Dedhia N."/>
            <person name="Preston R."/>
            <person name="Balija V."/>
            <person name="McCombie W.R."/>
            <person name="Chow T."/>
            <person name="Chen H."/>
            <person name="Chung M."/>
            <person name="Chen C."/>
            <person name="Shaw J."/>
            <person name="Wu H."/>
            <person name="Hsiao K."/>
            <person name="Chao Y."/>
            <person name="Chu M."/>
            <person name="Cheng C."/>
            <person name="Hour A."/>
            <person name="Lee P."/>
            <person name="Lin S."/>
            <person name="Lin Y."/>
            <person name="Liou J."/>
            <person name="Liu S."/>
            <person name="Hsing Y."/>
            <person name="Raghuvanshi S."/>
            <person name="Mohanty A."/>
            <person name="Bharti A.K."/>
            <person name="Gaur A."/>
            <person name="Gupta V."/>
            <person name="Kumar D."/>
            <person name="Ravi V."/>
            <person name="Vij S."/>
            <person name="Kapur A."/>
            <person name="Khurana P."/>
            <person name="Khurana P."/>
            <person name="Khurana J.P."/>
            <person name="Tyagi A.K."/>
            <person name="Gaikwad K."/>
            <person name="Singh A."/>
            <person name="Dalal V."/>
            <person name="Srivastava S."/>
            <person name="Dixit A."/>
            <person name="Pal A.K."/>
            <person name="Ghazi I.A."/>
            <person name="Yadav M."/>
            <person name="Pandit A."/>
            <person name="Bhargava A."/>
            <person name="Sureshbabu K."/>
            <person name="Batra K."/>
            <person name="Sharma T.R."/>
            <person name="Mohapatra T."/>
            <person name="Singh N.K."/>
            <person name="Messing J."/>
            <person name="Nelson A.B."/>
            <person name="Fuks G."/>
            <person name="Kavchok S."/>
            <person name="Keizer G."/>
            <person name="Linton E."/>
            <person name="Llaca V."/>
            <person name="Song R."/>
            <person name="Tanyolac B."/>
            <person name="Young S."/>
            <person name="Ho-Il K."/>
            <person name="Hahn J.H."/>
            <person name="Sangsakoo G."/>
            <person name="Vanavichit A."/>
            <person name="de Mattos Luiz.A.T."/>
            <person name="Zimmer P.D."/>
            <person name="Malone G."/>
            <person name="Dellagostin O."/>
            <person name="de Oliveira A.C."/>
            <person name="Bevan M."/>
            <person name="Bancroft I."/>
            <person name="Minx P."/>
            <person name="Cordum H."/>
            <person name="Wilson R."/>
            <person name="Cheng Z."/>
            <person name="Jin W."/>
            <person name="Jiang J."/>
            <person name="Leong S.A."/>
            <person name="Iwama H."/>
            <person name="Gojobori T."/>
            <person name="Itoh T."/>
            <person name="Niimura Y."/>
            <person name="Fujii Y."/>
            <person name="Habara T."/>
            <person name="Sakai H."/>
            <person name="Sato Y."/>
            <person name="Wilson G."/>
            <person name="Kumar K."/>
            <person name="McCouch S."/>
            <person name="Juretic N."/>
            <person name="Hoen D."/>
            <person name="Wright S."/>
            <person name="Bruskiewich R."/>
            <person name="Bureau T."/>
            <person name="Miyao A."/>
            <person name="Hirochika H."/>
            <person name="Nishikawa T."/>
            <person name="Kadowaki K."/>
            <person name="Sugiura M."/>
            <person name="Burr B."/>
            <person name="Sasaki T."/>
        </authorList>
    </citation>
    <scope>NUCLEOTIDE SEQUENCE [LARGE SCALE GENOMIC DNA]</scope>
    <source>
        <strain evidence="4">cv. Nipponbare</strain>
    </source>
</reference>
<feature type="region of interest" description="Disordered" evidence="1">
    <location>
        <begin position="1"/>
        <end position="64"/>
    </location>
</feature>
<organism evidence="3 4">
    <name type="scientific">Oryza sativa subsp. japonica</name>
    <name type="common">Rice</name>
    <dbReference type="NCBI Taxonomy" id="39947"/>
    <lineage>
        <taxon>Eukaryota</taxon>
        <taxon>Viridiplantae</taxon>
        <taxon>Streptophyta</taxon>
        <taxon>Embryophyta</taxon>
        <taxon>Tracheophyta</taxon>
        <taxon>Spermatophyta</taxon>
        <taxon>Magnoliopsida</taxon>
        <taxon>Liliopsida</taxon>
        <taxon>Poales</taxon>
        <taxon>Poaceae</taxon>
        <taxon>BOP clade</taxon>
        <taxon>Oryzoideae</taxon>
        <taxon>Oryzeae</taxon>
        <taxon>Oryzinae</taxon>
        <taxon>Oryza</taxon>
        <taxon>Oryza sativa</taxon>
    </lineage>
</organism>
<feature type="region of interest" description="Disordered" evidence="1">
    <location>
        <begin position="89"/>
        <end position="113"/>
    </location>
</feature>